<sequence>MLISSQAFAASDNSISTNYGIKEFGAYSLIIGNLKNNTINSKKAEDFRTYKDGIYNTVLGVSNKVEGSYNML</sequence>
<comment type="caution">
    <text evidence="1">The sequence shown here is derived from an EMBL/GenBank/DDBJ whole genome shotgun (WGS) entry which is preliminary data.</text>
</comment>
<dbReference type="Proteomes" id="UP000050700">
    <property type="component" value="Unassembled WGS sequence"/>
</dbReference>
<name>A0A158SX60_HAEIF</name>
<dbReference type="PATRIC" id="fig|727.582.peg.973"/>
<protein>
    <submittedName>
        <fullName evidence="1">Uncharacterized protein</fullName>
    </submittedName>
</protein>
<evidence type="ECO:0000313" key="1">
    <source>
        <dbReference type="EMBL" id="KIS35454.1"/>
    </source>
</evidence>
<accession>A0A158SX60</accession>
<proteinExistence type="predicted"/>
<evidence type="ECO:0000313" key="2">
    <source>
        <dbReference type="Proteomes" id="UP000050700"/>
    </source>
</evidence>
<reference evidence="1 2" key="1">
    <citation type="submission" date="2014-05" db="EMBL/GenBank/DDBJ databases">
        <title>Methylome analysis of the phasevarions of Haemophilus influenzae.</title>
        <authorList>
            <person name="Atack J.M."/>
            <person name="Fox K.L."/>
            <person name="Power P.M."/>
            <person name="Clark T."/>
            <person name="Jurcisek J."/>
            <person name="Korlach J."/>
            <person name="Bakaletz L.O."/>
            <person name="Jennings M.P."/>
        </authorList>
    </citation>
    <scope>NUCLEOTIDE SEQUENCE [LARGE SCALE GENOMIC DNA]</scope>
    <source>
        <strain evidence="1 2">1209</strain>
    </source>
</reference>
<dbReference type="AlphaFoldDB" id="A0A158SX60"/>
<organism evidence="1 2">
    <name type="scientific">Haemophilus influenzae</name>
    <dbReference type="NCBI Taxonomy" id="727"/>
    <lineage>
        <taxon>Bacteria</taxon>
        <taxon>Pseudomonadati</taxon>
        <taxon>Pseudomonadota</taxon>
        <taxon>Gammaproteobacteria</taxon>
        <taxon>Pasteurellales</taxon>
        <taxon>Pasteurellaceae</taxon>
        <taxon>Haemophilus</taxon>
    </lineage>
</organism>
<dbReference type="EMBL" id="JMQP01000002">
    <property type="protein sequence ID" value="KIS35454.1"/>
    <property type="molecule type" value="Genomic_DNA"/>
</dbReference>
<gene>
    <name evidence="1" type="ORF">NTHI1209_01061</name>
</gene>